<reference evidence="1" key="1">
    <citation type="submission" date="2018-06" db="EMBL/GenBank/DDBJ databases">
        <authorList>
            <person name="Zhirakovskaya E."/>
        </authorList>
    </citation>
    <scope>NUCLEOTIDE SEQUENCE</scope>
</reference>
<dbReference type="AlphaFoldDB" id="A0A3B0X3V8"/>
<evidence type="ECO:0000313" key="1">
    <source>
        <dbReference type="EMBL" id="VAW51356.1"/>
    </source>
</evidence>
<gene>
    <name evidence="1" type="ORF">MNBD_GAMMA06-944</name>
</gene>
<organism evidence="1">
    <name type="scientific">hydrothermal vent metagenome</name>
    <dbReference type="NCBI Taxonomy" id="652676"/>
    <lineage>
        <taxon>unclassified sequences</taxon>
        <taxon>metagenomes</taxon>
        <taxon>ecological metagenomes</taxon>
    </lineage>
</organism>
<accession>A0A3B0X3V8</accession>
<dbReference type="SUPFAM" id="SSF75169">
    <property type="entry name" value="DsrEFH-like"/>
    <property type="match status" value="1"/>
</dbReference>
<name>A0A3B0X3V8_9ZZZZ</name>
<dbReference type="EMBL" id="UOFD01000028">
    <property type="protein sequence ID" value="VAW51356.1"/>
    <property type="molecule type" value="Genomic_DNA"/>
</dbReference>
<evidence type="ECO:0008006" key="2">
    <source>
        <dbReference type="Google" id="ProtNLM"/>
    </source>
</evidence>
<protein>
    <recommendedName>
        <fullName evidence="2">DsrE/DsrF-like family protein</fullName>
    </recommendedName>
</protein>
<proteinExistence type="predicted"/>
<dbReference type="PANTHER" id="PTHR37691">
    <property type="entry name" value="BLR3518 PROTEIN"/>
    <property type="match status" value="1"/>
</dbReference>
<dbReference type="InterPro" id="IPR027396">
    <property type="entry name" value="DsrEFH-like"/>
</dbReference>
<dbReference type="PANTHER" id="PTHR37691:SF1">
    <property type="entry name" value="BLR3518 PROTEIN"/>
    <property type="match status" value="1"/>
</dbReference>
<dbReference type="Gene3D" id="3.40.1260.10">
    <property type="entry name" value="DsrEFH-like"/>
    <property type="match status" value="1"/>
</dbReference>
<sequence>MLSRLRSRPLYPLIILLSFIFSSPLLASDSGTSKSDSNPWGSAKDIATEYKPQKVVYDVHVKTVEAVESVLDRASHLSTITGADPFDQSIVLVLHGKELNFFAIKNYEKYKALMKRAQSLVESEVLTIRMCKIAAQSQGYAPKDIHGFVEMVPMGDAEIIRLQYEEGHAYMQ</sequence>